<dbReference type="InterPro" id="IPR040151">
    <property type="entry name" value="Gfd2/YDR514C-like"/>
</dbReference>
<evidence type="ECO:0000313" key="2">
    <source>
        <dbReference type="EMBL" id="GFF21614.1"/>
    </source>
</evidence>
<dbReference type="Gene3D" id="3.30.420.10">
    <property type="entry name" value="Ribonuclease H-like superfamily/Ribonuclease H"/>
    <property type="match status" value="1"/>
</dbReference>
<organism evidence="2 3">
    <name type="scientific">Aspergillus terreus</name>
    <dbReference type="NCBI Taxonomy" id="33178"/>
    <lineage>
        <taxon>Eukaryota</taxon>
        <taxon>Fungi</taxon>
        <taxon>Dikarya</taxon>
        <taxon>Ascomycota</taxon>
        <taxon>Pezizomycotina</taxon>
        <taxon>Eurotiomycetes</taxon>
        <taxon>Eurotiomycetidae</taxon>
        <taxon>Eurotiales</taxon>
        <taxon>Aspergillaceae</taxon>
        <taxon>Aspergillus</taxon>
        <taxon>Aspergillus subgen. Circumdati</taxon>
    </lineage>
</organism>
<dbReference type="PANTHER" id="PTHR28083:SF1">
    <property type="entry name" value="GOOD FOR FULL DBP5 ACTIVITY PROTEIN 2"/>
    <property type="match status" value="1"/>
</dbReference>
<dbReference type="InterPro" id="IPR036397">
    <property type="entry name" value="RNaseH_sf"/>
</dbReference>
<proteinExistence type="predicted"/>
<dbReference type="PANTHER" id="PTHR28083">
    <property type="entry name" value="GOOD FOR FULL DBP5 ACTIVITY PROTEIN 2"/>
    <property type="match status" value="1"/>
</dbReference>
<dbReference type="VEuPathDB" id="FungiDB:ATEG_10149"/>
<dbReference type="SUPFAM" id="SSF53098">
    <property type="entry name" value="Ribonuclease H-like"/>
    <property type="match status" value="1"/>
</dbReference>
<dbReference type="AlphaFoldDB" id="A0A5M3ZEJ3"/>
<comment type="caution">
    <text evidence="2">The sequence shown here is derived from an EMBL/GenBank/DDBJ whole genome shotgun (WGS) entry which is preliminary data.</text>
</comment>
<reference evidence="2 3" key="1">
    <citation type="submission" date="2020-01" db="EMBL/GenBank/DDBJ databases">
        <title>Aspergillus terreus IFO 6365 whole genome shotgun sequence.</title>
        <authorList>
            <person name="Kanamasa S."/>
            <person name="Takahashi H."/>
        </authorList>
    </citation>
    <scope>NUCLEOTIDE SEQUENCE [LARGE SCALE GENOMIC DNA]</scope>
    <source>
        <strain evidence="2 3">IFO 6365</strain>
    </source>
</reference>
<evidence type="ECO:0000313" key="3">
    <source>
        <dbReference type="Proteomes" id="UP000452235"/>
    </source>
</evidence>
<protein>
    <submittedName>
        <fullName evidence="2">Polynucleotidyl transferase</fullName>
    </submittedName>
</protein>
<dbReference type="Proteomes" id="UP000452235">
    <property type="component" value="Unassembled WGS sequence"/>
</dbReference>
<accession>A0A5M3ZEJ3</accession>
<gene>
    <name evidence="2" type="ORF">ATEIFO6365_0015018600</name>
</gene>
<dbReference type="OrthoDB" id="5953249at2759"/>
<keyword evidence="2" id="KW-0808">Transferase</keyword>
<keyword evidence="3" id="KW-1185">Reference proteome</keyword>
<dbReference type="GO" id="GO:0003676">
    <property type="term" value="F:nucleic acid binding"/>
    <property type="evidence" value="ECO:0007669"/>
    <property type="project" value="InterPro"/>
</dbReference>
<name>A0A5M3ZEJ3_ASPTE</name>
<dbReference type="Pfam" id="PF21762">
    <property type="entry name" value="DEDDh_C"/>
    <property type="match status" value="1"/>
</dbReference>
<dbReference type="GO" id="GO:0016740">
    <property type="term" value="F:transferase activity"/>
    <property type="evidence" value="ECO:0007669"/>
    <property type="project" value="UniProtKB-KW"/>
</dbReference>
<sequence length="317" mass="35951">MPGILSNNQIPTITPNGLQVVLSALGASDDAVPDNLYDAIIVAIDFEGTQHILANKSLNRGVQVGLAILDTRDLTYLSITAQHCISTYNFAAGPATCNKKAERQFLFGTTVHITLEDMRAAIEACMPQYRNIILVGHDINNELIALRNLHFDFEQFPMDVIDTQWVAKEVGGFPSLQLRRVLQELDCPYERLHCAGNDAHFTLRALLLLAARACAGNEKEEHIRLWEDIAKRPIHPPKDPKKKKKCRPSWTPQDDIWAEYIREREAVLQQVPMLPMPYYYPAQPMGDVYMKSVFRENVCTDEWEVPGLMEDVYTEDE</sequence>
<dbReference type="EMBL" id="BLJY01000015">
    <property type="protein sequence ID" value="GFF21614.1"/>
    <property type="molecule type" value="Genomic_DNA"/>
</dbReference>
<dbReference type="InterPro" id="IPR048519">
    <property type="entry name" value="Gfd2/YDR514C-like_C"/>
</dbReference>
<evidence type="ECO:0000259" key="1">
    <source>
        <dbReference type="Pfam" id="PF21762"/>
    </source>
</evidence>
<dbReference type="InterPro" id="IPR012337">
    <property type="entry name" value="RNaseH-like_sf"/>
</dbReference>
<feature type="domain" description="Gfd2/YDR514C-like C-terminal" evidence="1">
    <location>
        <begin position="61"/>
        <end position="208"/>
    </location>
</feature>